<dbReference type="GO" id="GO:0010089">
    <property type="term" value="P:xylem development"/>
    <property type="evidence" value="ECO:0007669"/>
    <property type="project" value="InterPro"/>
</dbReference>
<keyword evidence="2" id="KW-0472">Membrane</keyword>
<proteinExistence type="predicted"/>
<keyword evidence="4" id="KW-1185">Reference proteome</keyword>
<keyword evidence="2" id="KW-0812">Transmembrane</keyword>
<dbReference type="Proteomes" id="UP001345219">
    <property type="component" value="Chromosome 6"/>
</dbReference>
<evidence type="ECO:0008006" key="5">
    <source>
        <dbReference type="Google" id="ProtNLM"/>
    </source>
</evidence>
<sequence length="127" mass="13825">MDIDLLWATRGPFLFFDCMAAATSTTIVPKSRNSSIALIAFIVIFLISIRHVEQTPHVTLLMPAGSSSSISLASRRLLSESSMSSFYPKPTQKHHNHASSSFMTPSKKELEGGAHEVPSGPNPISNR</sequence>
<keyword evidence="2" id="KW-1133">Transmembrane helix</keyword>
<reference evidence="3 4" key="1">
    <citation type="journal article" date="2023" name="Hortic Res">
        <title>Pangenome of water caltrop reveals structural variations and asymmetric subgenome divergence after allopolyploidization.</title>
        <authorList>
            <person name="Zhang X."/>
            <person name="Chen Y."/>
            <person name="Wang L."/>
            <person name="Yuan Y."/>
            <person name="Fang M."/>
            <person name="Shi L."/>
            <person name="Lu R."/>
            <person name="Comes H.P."/>
            <person name="Ma Y."/>
            <person name="Chen Y."/>
            <person name="Huang G."/>
            <person name="Zhou Y."/>
            <person name="Zheng Z."/>
            <person name="Qiu Y."/>
        </authorList>
    </citation>
    <scope>NUCLEOTIDE SEQUENCE [LARGE SCALE GENOMIC DNA]</scope>
    <source>
        <tissue evidence="3">Roots</tissue>
    </source>
</reference>
<dbReference type="AlphaFoldDB" id="A0AAN7JXC5"/>
<dbReference type="EMBL" id="JAXIOK010000013">
    <property type="protein sequence ID" value="KAK4756555.1"/>
    <property type="molecule type" value="Genomic_DNA"/>
</dbReference>
<feature type="transmembrane region" description="Helical" evidence="2">
    <location>
        <begin position="34"/>
        <end position="52"/>
    </location>
</feature>
<protein>
    <recommendedName>
        <fullName evidence="5">CLAVATA3/ESR (CLE)-related protein 44</fullName>
    </recommendedName>
</protein>
<comment type="caution">
    <text evidence="3">The sequence shown here is derived from an EMBL/GenBank/DDBJ whole genome shotgun (WGS) entry which is preliminary data.</text>
</comment>
<evidence type="ECO:0000256" key="2">
    <source>
        <dbReference type="SAM" id="Phobius"/>
    </source>
</evidence>
<dbReference type="PANTHER" id="PTHR35301:SF1">
    <property type="entry name" value="CLAVATA3_ESR (CLE)-RELATED PROTEIN 41-RELATED"/>
    <property type="match status" value="1"/>
</dbReference>
<evidence type="ECO:0000256" key="1">
    <source>
        <dbReference type="SAM" id="MobiDB-lite"/>
    </source>
</evidence>
<feature type="region of interest" description="Disordered" evidence="1">
    <location>
        <begin position="84"/>
        <end position="127"/>
    </location>
</feature>
<dbReference type="PANTHER" id="PTHR35301">
    <property type="entry name" value="CLAVATA3/ESR (CLE)-RELATED PROTEIN 41-RELATED"/>
    <property type="match status" value="1"/>
</dbReference>
<evidence type="ECO:0000313" key="3">
    <source>
        <dbReference type="EMBL" id="KAK4756555.1"/>
    </source>
</evidence>
<dbReference type="GO" id="GO:0048046">
    <property type="term" value="C:apoplast"/>
    <property type="evidence" value="ECO:0007669"/>
    <property type="project" value="TreeGrafter"/>
</dbReference>
<evidence type="ECO:0000313" key="4">
    <source>
        <dbReference type="Proteomes" id="UP001345219"/>
    </source>
</evidence>
<dbReference type="InterPro" id="IPR037495">
    <property type="entry name" value="CLE41/42/44"/>
</dbReference>
<dbReference type="GO" id="GO:0033612">
    <property type="term" value="F:receptor serine/threonine kinase binding"/>
    <property type="evidence" value="ECO:0007669"/>
    <property type="project" value="InterPro"/>
</dbReference>
<gene>
    <name evidence="3" type="ORF">SAY87_006682</name>
</gene>
<name>A0AAN7JXC5_9MYRT</name>
<organism evidence="3 4">
    <name type="scientific">Trapa incisa</name>
    <dbReference type="NCBI Taxonomy" id="236973"/>
    <lineage>
        <taxon>Eukaryota</taxon>
        <taxon>Viridiplantae</taxon>
        <taxon>Streptophyta</taxon>
        <taxon>Embryophyta</taxon>
        <taxon>Tracheophyta</taxon>
        <taxon>Spermatophyta</taxon>
        <taxon>Magnoliopsida</taxon>
        <taxon>eudicotyledons</taxon>
        <taxon>Gunneridae</taxon>
        <taxon>Pentapetalae</taxon>
        <taxon>rosids</taxon>
        <taxon>malvids</taxon>
        <taxon>Myrtales</taxon>
        <taxon>Lythraceae</taxon>
        <taxon>Trapa</taxon>
    </lineage>
</organism>
<accession>A0AAN7JXC5</accession>